<dbReference type="HOGENOM" id="CLU_918297_0_0_1"/>
<dbReference type="Proteomes" id="UP000002497">
    <property type="component" value="Unassembled WGS sequence"/>
</dbReference>
<accession>E9D430</accession>
<protein>
    <submittedName>
        <fullName evidence="1">Predicted protein</fullName>
    </submittedName>
</protein>
<dbReference type="EMBL" id="GL636491">
    <property type="protein sequence ID" value="EFW18824.1"/>
    <property type="molecule type" value="Genomic_DNA"/>
</dbReference>
<reference evidence="2" key="2">
    <citation type="submission" date="2010-03" db="EMBL/GenBank/DDBJ databases">
        <title>The genome sequence of Coccidioides posadasii strain Silveira.</title>
        <authorList>
            <consortium name="The Broad Institute Genome Sequencing Center for Infectious Disease"/>
            <person name="Neafsey D."/>
            <person name="Orbach M."/>
            <person name="Henn M.R."/>
            <person name="Cole G.T."/>
            <person name="Galgiani J."/>
            <person name="Gardner M.J."/>
            <person name="Kirkland T.N."/>
            <person name="Taylor J.W."/>
            <person name="Young S.K."/>
            <person name="Zeng Q."/>
            <person name="Koehrsen M."/>
            <person name="Alvarado L."/>
            <person name="Berlin A."/>
            <person name="Borenstein D."/>
            <person name="Chapman S.B."/>
            <person name="Chen Z."/>
            <person name="Engels R."/>
            <person name="Freedman E."/>
            <person name="Gellesch M."/>
            <person name="Goldberg J."/>
            <person name="Griggs A."/>
            <person name="Gujja S."/>
            <person name="Heilman E."/>
            <person name="Heiman D."/>
            <person name="Howarth C."/>
            <person name="Jen D."/>
            <person name="Larson L."/>
            <person name="Mehta T."/>
            <person name="Neiman D."/>
            <person name="Park D."/>
            <person name="Pearson M."/>
            <person name="Richards J."/>
            <person name="Roberts A."/>
            <person name="Saif S."/>
            <person name="Shea T."/>
            <person name="Shenoy N."/>
            <person name="Sisk P."/>
            <person name="Stolte C."/>
            <person name="Sykes S."/>
            <person name="Walk T."/>
            <person name="White J."/>
            <person name="Yandava C."/>
            <person name="Haas B."/>
            <person name="Nusbaum C."/>
            <person name="Birren B."/>
        </authorList>
    </citation>
    <scope>NUCLEOTIDE SEQUENCE [LARGE SCALE GENOMIC DNA]</scope>
    <source>
        <strain evidence="2">RMSCC 757 / Silveira</strain>
    </source>
</reference>
<keyword evidence="2" id="KW-1185">Reference proteome</keyword>
<sequence>MEVQKLRSGANERIFDREERKTSLDLTGNAKAYDRLSHGNGSQLAGSVASAAADRDAAEPVGWRSASSRQAQKRSTYIHTYMHAYFFAYLCDAIGRAANSGFTPDSWTTKRRGTRGSGWTLFSPLIDIVSVFEFSILTNSLTLPVPLTVETPGYTPYTQYIHTVTSFHQVHTTPAIVANDANNEIRERTSPILALYSTCRRLTMARRESSHMPVSLASRAPLFMTFYCPLEIIGSALEDLKAVNPPTSSGLKQGRDQSDRLPDCDALIRLCLAVKCKAAATTRQPGWPQFPYSRRTAEPAAEA</sequence>
<dbReference type="AlphaFoldDB" id="E9D430"/>
<reference evidence="2" key="1">
    <citation type="journal article" date="2010" name="Genome Res.">
        <title>Population genomic sequencing of Coccidioides fungi reveals recent hybridization and transposon control.</title>
        <authorList>
            <person name="Neafsey D.E."/>
            <person name="Barker B.M."/>
            <person name="Sharpton T.J."/>
            <person name="Stajich J.E."/>
            <person name="Park D.J."/>
            <person name="Whiston E."/>
            <person name="Hung C.-Y."/>
            <person name="McMahan C."/>
            <person name="White J."/>
            <person name="Sykes S."/>
            <person name="Heiman D."/>
            <person name="Young S."/>
            <person name="Zeng Q."/>
            <person name="Abouelleil A."/>
            <person name="Aftuck L."/>
            <person name="Bessette D."/>
            <person name="Brown A."/>
            <person name="FitzGerald M."/>
            <person name="Lui A."/>
            <person name="Macdonald J.P."/>
            <person name="Priest M."/>
            <person name="Orbach M.J."/>
            <person name="Galgiani J.N."/>
            <person name="Kirkland T.N."/>
            <person name="Cole G.T."/>
            <person name="Birren B.W."/>
            <person name="Henn M.R."/>
            <person name="Taylor J.W."/>
            <person name="Rounsley S.D."/>
        </authorList>
    </citation>
    <scope>NUCLEOTIDE SEQUENCE [LARGE SCALE GENOMIC DNA]</scope>
    <source>
        <strain evidence="2">RMSCC 757 / Silveira</strain>
    </source>
</reference>
<dbReference type="VEuPathDB" id="FungiDB:CPSG_04369"/>
<proteinExistence type="predicted"/>
<evidence type="ECO:0000313" key="2">
    <source>
        <dbReference type="Proteomes" id="UP000002497"/>
    </source>
</evidence>
<evidence type="ECO:0000313" key="1">
    <source>
        <dbReference type="EMBL" id="EFW18824.1"/>
    </source>
</evidence>
<name>E9D430_COCPS</name>
<organism evidence="2">
    <name type="scientific">Coccidioides posadasii (strain RMSCC 757 / Silveira)</name>
    <name type="common">Valley fever fungus</name>
    <dbReference type="NCBI Taxonomy" id="443226"/>
    <lineage>
        <taxon>Eukaryota</taxon>
        <taxon>Fungi</taxon>
        <taxon>Dikarya</taxon>
        <taxon>Ascomycota</taxon>
        <taxon>Pezizomycotina</taxon>
        <taxon>Eurotiomycetes</taxon>
        <taxon>Eurotiomycetidae</taxon>
        <taxon>Onygenales</taxon>
        <taxon>Onygenaceae</taxon>
        <taxon>Coccidioides</taxon>
    </lineage>
</organism>
<gene>
    <name evidence="1" type="ORF">CPSG_04369</name>
</gene>